<evidence type="ECO:0000259" key="15">
    <source>
        <dbReference type="PROSITE" id="PS50923"/>
    </source>
</evidence>
<evidence type="ECO:0000256" key="9">
    <source>
        <dbReference type="ARBA" id="ARBA00023136"/>
    </source>
</evidence>
<dbReference type="InterPro" id="IPR015486">
    <property type="entry name" value="IL-2_rcpt_alpha"/>
</dbReference>
<keyword evidence="14" id="KW-0768">Sushi</keyword>
<dbReference type="AlphaFoldDB" id="A0A7L2I711"/>
<comment type="subunit">
    <text evidence="13">Non-covalent dimer of an alpha and a beta subunit. IL2R exists in 3 different forms: a high affinity dimer, an intermediate affinity monomer (beta subunit), and a low affinity monomer (alpha subunit). The high and intermediate affinity forms also associate with a gamma subunit.</text>
</comment>
<dbReference type="Proteomes" id="UP000536381">
    <property type="component" value="Unassembled WGS sequence"/>
</dbReference>
<comment type="function">
    <text evidence="1">Receptor for interleukin-2. The receptor is involved in the regulation of immune tolerance by controlling regulatory T cells (TREGs) activity. TREGs suppress the activation and expansion of autoreactive T-cells.</text>
</comment>
<comment type="subcellular location">
    <subcellularLocation>
        <location evidence="2">Membrane</location>
        <topology evidence="2">Single-pass type I membrane protein</topology>
    </subcellularLocation>
</comment>
<evidence type="ECO:0000313" key="17">
    <source>
        <dbReference type="Proteomes" id="UP000536381"/>
    </source>
</evidence>
<dbReference type="SUPFAM" id="SSF57535">
    <property type="entry name" value="Complement control module/SCR domain"/>
    <property type="match status" value="2"/>
</dbReference>
<evidence type="ECO:0000256" key="3">
    <source>
        <dbReference type="ARBA" id="ARBA00013445"/>
    </source>
</evidence>
<reference evidence="16 17" key="1">
    <citation type="submission" date="2019-09" db="EMBL/GenBank/DDBJ databases">
        <title>Bird 10,000 Genomes (B10K) Project - Family phase.</title>
        <authorList>
            <person name="Zhang G."/>
        </authorList>
    </citation>
    <scope>NUCLEOTIDE SEQUENCE [LARGE SCALE GENOMIC DNA]</scope>
    <source>
        <strain evidence="16">B10K-DU-001-42</strain>
        <tissue evidence="16">Muscle</tissue>
    </source>
</reference>
<evidence type="ECO:0000256" key="4">
    <source>
        <dbReference type="ARBA" id="ARBA00022692"/>
    </source>
</evidence>
<keyword evidence="17" id="KW-1185">Reference proteome</keyword>
<evidence type="ECO:0000313" key="16">
    <source>
        <dbReference type="EMBL" id="NXR06960.1"/>
    </source>
</evidence>
<evidence type="ECO:0000256" key="6">
    <source>
        <dbReference type="ARBA" id="ARBA00022737"/>
    </source>
</evidence>
<dbReference type="PROSITE" id="PS50923">
    <property type="entry name" value="SUSHI"/>
    <property type="match status" value="2"/>
</dbReference>
<keyword evidence="7" id="KW-0391">Immunity</keyword>
<dbReference type="GO" id="GO:0006954">
    <property type="term" value="P:inflammatory response"/>
    <property type="evidence" value="ECO:0007669"/>
    <property type="project" value="TreeGrafter"/>
</dbReference>
<feature type="domain" description="Sushi" evidence="15">
    <location>
        <begin position="100"/>
        <end position="163"/>
    </location>
</feature>
<evidence type="ECO:0000256" key="13">
    <source>
        <dbReference type="ARBA" id="ARBA00025938"/>
    </source>
</evidence>
<evidence type="ECO:0000256" key="10">
    <source>
        <dbReference type="ARBA" id="ARBA00023157"/>
    </source>
</evidence>
<protein>
    <recommendedName>
        <fullName evidence="3">Interleukin-2 receptor subunit alpha</fullName>
    </recommendedName>
</protein>
<dbReference type="Gene3D" id="2.20.28.230">
    <property type="match status" value="1"/>
</dbReference>
<dbReference type="EMBL" id="VWYK01016708">
    <property type="protein sequence ID" value="NXR06960.1"/>
    <property type="molecule type" value="Genomic_DNA"/>
</dbReference>
<organism evidence="16 17">
    <name type="scientific">Semnornis frantzii</name>
    <dbReference type="NCBI Taxonomy" id="91796"/>
    <lineage>
        <taxon>Eukaryota</taxon>
        <taxon>Metazoa</taxon>
        <taxon>Chordata</taxon>
        <taxon>Craniata</taxon>
        <taxon>Vertebrata</taxon>
        <taxon>Euteleostomi</taxon>
        <taxon>Archelosauria</taxon>
        <taxon>Archosauria</taxon>
        <taxon>Dinosauria</taxon>
        <taxon>Saurischia</taxon>
        <taxon>Theropoda</taxon>
        <taxon>Coelurosauria</taxon>
        <taxon>Aves</taxon>
        <taxon>Neognathae</taxon>
        <taxon>Neoaves</taxon>
        <taxon>Telluraves</taxon>
        <taxon>Coraciimorphae</taxon>
        <taxon>Piciformes</taxon>
        <taxon>Ramphastidae</taxon>
        <taxon>Semnornis</taxon>
    </lineage>
</organism>
<dbReference type="InterPro" id="IPR035976">
    <property type="entry name" value="Sushi/SCR/CCP_sf"/>
</dbReference>
<feature type="domain" description="Sushi" evidence="15">
    <location>
        <begin position="1"/>
        <end position="62"/>
    </location>
</feature>
<sequence>ICPALPVTEFADVTAKAYQLETRLYYDCDTGYRRRSGQSSVIRCRNLKQGASWDYKGFECIGKLLFSFFYTCRDVSITKKKKKKVKLICFNWVLPFDPTDLCGPPRTIPHASLRPQRKYYVGQVVHFKCQSGYDKRPPTSGTRTCKKENAKIIWTHLDMRCTNGS</sequence>
<evidence type="ECO:0000256" key="8">
    <source>
        <dbReference type="ARBA" id="ARBA00022989"/>
    </source>
</evidence>
<evidence type="ECO:0000256" key="14">
    <source>
        <dbReference type="PROSITE-ProRule" id="PRU00302"/>
    </source>
</evidence>
<keyword evidence="9" id="KW-0472">Membrane</keyword>
<keyword evidence="5" id="KW-0732">Signal</keyword>
<keyword evidence="6" id="KW-0677">Repeat</keyword>
<dbReference type="GO" id="GO:0002376">
    <property type="term" value="P:immune system process"/>
    <property type="evidence" value="ECO:0007669"/>
    <property type="project" value="UniProtKB-KW"/>
</dbReference>
<dbReference type="GO" id="GO:0004911">
    <property type="term" value="F:interleukin-2 receptor activity"/>
    <property type="evidence" value="ECO:0007669"/>
    <property type="project" value="InterPro"/>
</dbReference>
<accession>A0A7L2I711</accession>
<dbReference type="GO" id="GO:0019976">
    <property type="term" value="F:interleukin-2 binding"/>
    <property type="evidence" value="ECO:0007669"/>
    <property type="project" value="InterPro"/>
</dbReference>
<evidence type="ECO:0000256" key="1">
    <source>
        <dbReference type="ARBA" id="ARBA00002381"/>
    </source>
</evidence>
<dbReference type="PANTHER" id="PTHR10573:SF0">
    <property type="entry name" value="INTERLEUKIN-2 RECEPTOR SUBUNIT ALPHA"/>
    <property type="match status" value="1"/>
</dbReference>
<evidence type="ECO:0000256" key="2">
    <source>
        <dbReference type="ARBA" id="ARBA00004479"/>
    </source>
</evidence>
<proteinExistence type="predicted"/>
<comment type="caution">
    <text evidence="16">The sequence shown here is derived from an EMBL/GenBank/DDBJ whole genome shotgun (WGS) entry which is preliminary data.</text>
</comment>
<comment type="caution">
    <text evidence="14">Lacks conserved residue(s) required for the propagation of feature annotation.</text>
</comment>
<evidence type="ECO:0000256" key="7">
    <source>
        <dbReference type="ARBA" id="ARBA00022859"/>
    </source>
</evidence>
<dbReference type="OrthoDB" id="9944172at2759"/>
<dbReference type="CDD" id="cd00033">
    <property type="entry name" value="CCP"/>
    <property type="match status" value="1"/>
</dbReference>
<keyword evidence="11" id="KW-0675">Receptor</keyword>
<evidence type="ECO:0000256" key="12">
    <source>
        <dbReference type="ARBA" id="ARBA00023180"/>
    </source>
</evidence>
<dbReference type="GO" id="GO:0016020">
    <property type="term" value="C:membrane"/>
    <property type="evidence" value="ECO:0007669"/>
    <property type="project" value="UniProtKB-SubCell"/>
</dbReference>
<keyword evidence="8" id="KW-1133">Transmembrane helix</keyword>
<feature type="non-terminal residue" evidence="16">
    <location>
        <position position="165"/>
    </location>
</feature>
<dbReference type="PANTHER" id="PTHR10573">
    <property type="entry name" value="INTERLEUKIN-2 RECEPTOR ALPHA CHAIN"/>
    <property type="match status" value="1"/>
</dbReference>
<dbReference type="Pfam" id="PF00084">
    <property type="entry name" value="Sushi"/>
    <property type="match status" value="2"/>
</dbReference>
<dbReference type="InterPro" id="IPR000436">
    <property type="entry name" value="Sushi_SCR_CCP_dom"/>
</dbReference>
<keyword evidence="12" id="KW-0325">Glycoprotein</keyword>
<gene>
    <name evidence="16" type="primary">Il2ra</name>
    <name evidence="16" type="ORF">SEMFRA_R06392</name>
</gene>
<keyword evidence="10 14" id="KW-1015">Disulfide bond</keyword>
<dbReference type="Gene3D" id="2.10.70.10">
    <property type="entry name" value="Complement Module, domain 1"/>
    <property type="match status" value="1"/>
</dbReference>
<feature type="non-terminal residue" evidence="16">
    <location>
        <position position="1"/>
    </location>
</feature>
<feature type="disulfide bond" evidence="14">
    <location>
        <begin position="102"/>
        <end position="145"/>
    </location>
</feature>
<evidence type="ECO:0000256" key="5">
    <source>
        <dbReference type="ARBA" id="ARBA00022729"/>
    </source>
</evidence>
<keyword evidence="4" id="KW-0812">Transmembrane</keyword>
<evidence type="ECO:0000256" key="11">
    <source>
        <dbReference type="ARBA" id="ARBA00023170"/>
    </source>
</evidence>
<dbReference type="SMART" id="SM00032">
    <property type="entry name" value="CCP"/>
    <property type="match status" value="2"/>
</dbReference>
<name>A0A7L2I711_9PICI</name>